<dbReference type="PANTHER" id="PTHR33064">
    <property type="entry name" value="POL PROTEIN"/>
    <property type="match status" value="1"/>
</dbReference>
<keyword evidence="2" id="KW-1185">Reference proteome</keyword>
<protein>
    <submittedName>
        <fullName evidence="1">Mitochondrial protein</fullName>
    </submittedName>
</protein>
<accession>A0AAE1WBV9</accession>
<dbReference type="Proteomes" id="UP001289374">
    <property type="component" value="Unassembled WGS sequence"/>
</dbReference>
<dbReference type="SUPFAM" id="SSF56672">
    <property type="entry name" value="DNA/RNA polymerases"/>
    <property type="match status" value="1"/>
</dbReference>
<organism evidence="1 2">
    <name type="scientific">Sesamum angolense</name>
    <dbReference type="NCBI Taxonomy" id="2727404"/>
    <lineage>
        <taxon>Eukaryota</taxon>
        <taxon>Viridiplantae</taxon>
        <taxon>Streptophyta</taxon>
        <taxon>Embryophyta</taxon>
        <taxon>Tracheophyta</taxon>
        <taxon>Spermatophyta</taxon>
        <taxon>Magnoliopsida</taxon>
        <taxon>eudicotyledons</taxon>
        <taxon>Gunneridae</taxon>
        <taxon>Pentapetalae</taxon>
        <taxon>asterids</taxon>
        <taxon>lamiids</taxon>
        <taxon>Lamiales</taxon>
        <taxon>Pedaliaceae</taxon>
        <taxon>Sesamum</taxon>
    </lineage>
</organism>
<dbReference type="PANTHER" id="PTHR33064:SF37">
    <property type="entry name" value="RIBONUCLEASE H"/>
    <property type="match status" value="1"/>
</dbReference>
<dbReference type="Gene3D" id="3.30.70.270">
    <property type="match status" value="1"/>
</dbReference>
<comment type="caution">
    <text evidence="1">The sequence shown here is derived from an EMBL/GenBank/DDBJ whole genome shotgun (WGS) entry which is preliminary data.</text>
</comment>
<evidence type="ECO:0000313" key="2">
    <source>
        <dbReference type="Proteomes" id="UP001289374"/>
    </source>
</evidence>
<sequence>MEVQEGLQASVINVEHRLLTVQQQLQSVVEQLQQYNRNKSIFGKGLTTSLEKSLTSRVVVHNSFRLEGSNISRQEHHSQQNTETYSALNKMEFPYFDGENARGWVRRCTRFICFYVIKRQENMIELSKMSLQLKVLAIFVDEKVSSTLGCKLEKTTPTIVRVADGLMRIPKYLSYVSNMKYDDDFKEPSSLPPETNLSMGSSYYLKEGVSTDPQKIECMVNWTTPTTIKVLRGFLGLTWYYRKFIRSYGAISKPLTSLLKKDALRWNFEANTLWNQLKEMMVKELVLA</sequence>
<reference evidence="1" key="2">
    <citation type="journal article" date="2024" name="Plant">
        <title>Genomic evolution and insights into agronomic trait innovations of Sesamum species.</title>
        <authorList>
            <person name="Miao H."/>
            <person name="Wang L."/>
            <person name="Qu L."/>
            <person name="Liu H."/>
            <person name="Sun Y."/>
            <person name="Le M."/>
            <person name="Wang Q."/>
            <person name="Wei S."/>
            <person name="Zheng Y."/>
            <person name="Lin W."/>
            <person name="Duan Y."/>
            <person name="Cao H."/>
            <person name="Xiong S."/>
            <person name="Wang X."/>
            <person name="Wei L."/>
            <person name="Li C."/>
            <person name="Ma Q."/>
            <person name="Ju M."/>
            <person name="Zhao R."/>
            <person name="Li G."/>
            <person name="Mu C."/>
            <person name="Tian Q."/>
            <person name="Mei H."/>
            <person name="Zhang T."/>
            <person name="Gao T."/>
            <person name="Zhang H."/>
        </authorList>
    </citation>
    <scope>NUCLEOTIDE SEQUENCE</scope>
    <source>
        <strain evidence="1">K16</strain>
    </source>
</reference>
<evidence type="ECO:0000313" key="1">
    <source>
        <dbReference type="EMBL" id="KAK4390476.1"/>
    </source>
</evidence>
<dbReference type="EMBL" id="JACGWL010000012">
    <property type="protein sequence ID" value="KAK4390476.1"/>
    <property type="molecule type" value="Genomic_DNA"/>
</dbReference>
<dbReference type="FunFam" id="3.30.70.270:FF:000020">
    <property type="entry name" value="Transposon Tf2-6 polyprotein-like Protein"/>
    <property type="match status" value="1"/>
</dbReference>
<name>A0AAE1WBV9_9LAMI</name>
<gene>
    <name evidence="1" type="ORF">Sango_2110900</name>
</gene>
<dbReference type="InterPro" id="IPR043502">
    <property type="entry name" value="DNA/RNA_pol_sf"/>
</dbReference>
<dbReference type="InterPro" id="IPR043128">
    <property type="entry name" value="Rev_trsase/Diguanyl_cyclase"/>
</dbReference>
<proteinExistence type="predicted"/>
<dbReference type="InterPro" id="IPR051320">
    <property type="entry name" value="Viral_Replic_Matur_Polypro"/>
</dbReference>
<dbReference type="AlphaFoldDB" id="A0AAE1WBV9"/>
<reference evidence="1" key="1">
    <citation type="submission" date="2020-06" db="EMBL/GenBank/DDBJ databases">
        <authorList>
            <person name="Li T."/>
            <person name="Hu X."/>
            <person name="Zhang T."/>
            <person name="Song X."/>
            <person name="Zhang H."/>
            <person name="Dai N."/>
            <person name="Sheng W."/>
            <person name="Hou X."/>
            <person name="Wei L."/>
        </authorList>
    </citation>
    <scope>NUCLEOTIDE SEQUENCE</scope>
    <source>
        <strain evidence="1">K16</strain>
        <tissue evidence="1">Leaf</tissue>
    </source>
</reference>